<keyword evidence="1" id="KW-1133">Transmembrane helix</keyword>
<keyword evidence="1" id="KW-0812">Transmembrane</keyword>
<sequence>MRHPLDFIENIQQKPEPTRKLIATALVIFFILIIIGIWITTFSLPESSQQETPSAQPSPFTLLWNFTKESFK</sequence>
<accession>A0A1F5XYF2</accession>
<dbReference type="EMBL" id="MFIP01000001">
    <property type="protein sequence ID" value="OGF92882.1"/>
    <property type="molecule type" value="Genomic_DNA"/>
</dbReference>
<feature type="transmembrane region" description="Helical" evidence="1">
    <location>
        <begin position="21"/>
        <end position="39"/>
    </location>
</feature>
<evidence type="ECO:0000313" key="3">
    <source>
        <dbReference type="Proteomes" id="UP000177334"/>
    </source>
</evidence>
<protein>
    <submittedName>
        <fullName evidence="2">Uncharacterized protein</fullName>
    </submittedName>
</protein>
<dbReference type="Proteomes" id="UP000177334">
    <property type="component" value="Unassembled WGS sequence"/>
</dbReference>
<evidence type="ECO:0000256" key="1">
    <source>
        <dbReference type="SAM" id="Phobius"/>
    </source>
</evidence>
<reference evidence="2 3" key="1">
    <citation type="journal article" date="2016" name="Nat. Commun.">
        <title>Thousands of microbial genomes shed light on interconnected biogeochemical processes in an aquifer system.</title>
        <authorList>
            <person name="Anantharaman K."/>
            <person name="Brown C.T."/>
            <person name="Hug L.A."/>
            <person name="Sharon I."/>
            <person name="Castelle C.J."/>
            <person name="Probst A.J."/>
            <person name="Thomas B.C."/>
            <person name="Singh A."/>
            <person name="Wilkins M.J."/>
            <person name="Karaoz U."/>
            <person name="Brodie E.L."/>
            <person name="Williams K.H."/>
            <person name="Hubbard S.S."/>
            <person name="Banfield J.F."/>
        </authorList>
    </citation>
    <scope>NUCLEOTIDE SEQUENCE [LARGE SCALE GENOMIC DNA]</scope>
</reference>
<name>A0A1F5XYF2_9BACT</name>
<proteinExistence type="predicted"/>
<organism evidence="2 3">
    <name type="scientific">Candidatus Giovannonibacteria bacterium RIFCSPLOWO2_12_FULL_43_26</name>
    <dbReference type="NCBI Taxonomy" id="1798363"/>
    <lineage>
        <taxon>Bacteria</taxon>
        <taxon>Candidatus Giovannoniibacteriota</taxon>
    </lineage>
</organism>
<dbReference type="AlphaFoldDB" id="A0A1F5XYF2"/>
<evidence type="ECO:0000313" key="2">
    <source>
        <dbReference type="EMBL" id="OGF92882.1"/>
    </source>
</evidence>
<gene>
    <name evidence="2" type="ORF">A3H05_01035</name>
</gene>
<keyword evidence="1" id="KW-0472">Membrane</keyword>
<comment type="caution">
    <text evidence="2">The sequence shown here is derived from an EMBL/GenBank/DDBJ whole genome shotgun (WGS) entry which is preliminary data.</text>
</comment>